<dbReference type="EMBL" id="QPFP01000056">
    <property type="protein sequence ID" value="TEB25534.1"/>
    <property type="molecule type" value="Genomic_DNA"/>
</dbReference>
<sequence>MSESEYDLDDELLHLAGASSENKRSKTSSSSRSKKRKVDSDNERDIESEEMSDVGPQDENADPYPYEGTYIDAEDKQKLLAMPEIKREEILAERSEQKSALQEKRLLAQMVRQQKSAGMGAGLDEDSVARAAKRQHTARGATKEKSRKLDELKARRKAKDESRKRAKMSPKSHRDRSASPQDMDISDEDSEDGMISRDQQQEERDRRLLGLSASASREEPEDTTPATVESFNRCRLTRDLVAKWCLSPWFREYVKGAWVRYLIGNEENQPIYRPYKVNDRAINHAVELKHGKSIKVFNMDRISNSPFTDREFDRLSRTCKQEGVSLPTRKELQKKHEQMRELEKQPMTEKDISAMLERKKAMSSTPSIQTLRMDRSKLNQQRSLALKRQDAKEVEILDAELARVQAQMDRLGADEVVGDTMDEKLRRVNERNRKANTESVRRAEVVEAERKRREREVMAKAAAQGGVAAGVAVAMKYDPSARLKTVPRMFNAATPTTRPATPANDSTAGTPAAEAKPANGAKPGDCRQIAFEQQMLDTIEIDLGDF</sequence>
<feature type="compositionally biased region" description="Low complexity" evidence="6">
    <location>
        <begin position="492"/>
        <end position="503"/>
    </location>
</feature>
<dbReference type="GO" id="GO:1990269">
    <property type="term" value="F:RNA polymerase II C-terminal domain phosphoserine binding"/>
    <property type="evidence" value="ECO:0007669"/>
    <property type="project" value="TreeGrafter"/>
</dbReference>
<accession>A0A4Y7SV91</accession>
<dbReference type="GO" id="GO:0003677">
    <property type="term" value="F:DNA binding"/>
    <property type="evidence" value="ECO:0007669"/>
    <property type="project" value="InterPro"/>
</dbReference>
<dbReference type="Proteomes" id="UP000298030">
    <property type="component" value="Unassembled WGS sequence"/>
</dbReference>
<dbReference type="PANTHER" id="PTHR13115:SF8">
    <property type="entry name" value="RNA POLYMERASE-ASSOCIATED PROTEIN RTF1 HOMOLOG"/>
    <property type="match status" value="1"/>
</dbReference>
<dbReference type="SUPFAM" id="SSF159042">
    <property type="entry name" value="Plus3-like"/>
    <property type="match status" value="1"/>
</dbReference>
<evidence type="ECO:0000256" key="3">
    <source>
        <dbReference type="ARBA" id="ARBA00023163"/>
    </source>
</evidence>
<dbReference type="GO" id="GO:0016593">
    <property type="term" value="C:Cdc73/Paf1 complex"/>
    <property type="evidence" value="ECO:0007669"/>
    <property type="project" value="TreeGrafter"/>
</dbReference>
<feature type="compositionally biased region" description="Basic and acidic residues" evidence="6">
    <location>
        <begin position="141"/>
        <end position="163"/>
    </location>
</feature>
<keyword evidence="5" id="KW-0175">Coiled coil</keyword>
<evidence type="ECO:0000256" key="6">
    <source>
        <dbReference type="SAM" id="MobiDB-lite"/>
    </source>
</evidence>
<comment type="subcellular location">
    <subcellularLocation>
        <location evidence="1">Nucleus</location>
    </subcellularLocation>
</comment>
<protein>
    <recommendedName>
        <fullName evidence="7">Plus3 domain-containing protein</fullName>
    </recommendedName>
</protein>
<comment type="caution">
    <text evidence="8">The sequence shown here is derived from an EMBL/GenBank/DDBJ whole genome shotgun (WGS) entry which is preliminary data.</text>
</comment>
<feature type="compositionally biased region" description="Basic residues" evidence="6">
    <location>
        <begin position="164"/>
        <end position="174"/>
    </location>
</feature>
<dbReference type="Pfam" id="PF03126">
    <property type="entry name" value="Plus-3"/>
    <property type="match status" value="1"/>
</dbReference>
<dbReference type="InterPro" id="IPR036128">
    <property type="entry name" value="Plus3-like_sf"/>
</dbReference>
<dbReference type="STRING" id="71717.A0A4Y7SV91"/>
<keyword evidence="2" id="KW-0805">Transcription regulation</keyword>
<evidence type="ECO:0000256" key="2">
    <source>
        <dbReference type="ARBA" id="ARBA00023015"/>
    </source>
</evidence>
<dbReference type="Gene3D" id="3.90.70.200">
    <property type="entry name" value="Plus-3 domain"/>
    <property type="match status" value="1"/>
</dbReference>
<feature type="domain" description="Plus3" evidence="7">
    <location>
        <begin position="225"/>
        <end position="344"/>
    </location>
</feature>
<evidence type="ECO:0000256" key="5">
    <source>
        <dbReference type="SAM" id="Coils"/>
    </source>
</evidence>
<name>A0A4Y7SV91_COPMI</name>
<evidence type="ECO:0000256" key="1">
    <source>
        <dbReference type="ARBA" id="ARBA00004123"/>
    </source>
</evidence>
<feature type="compositionally biased region" description="Acidic residues" evidence="6">
    <location>
        <begin position="1"/>
        <end position="10"/>
    </location>
</feature>
<dbReference type="InterPro" id="IPR004343">
    <property type="entry name" value="Plus-3_dom"/>
</dbReference>
<feature type="region of interest" description="Disordered" evidence="6">
    <location>
        <begin position="492"/>
        <end position="524"/>
    </location>
</feature>
<evidence type="ECO:0000259" key="7">
    <source>
        <dbReference type="PROSITE" id="PS51360"/>
    </source>
</evidence>
<feature type="region of interest" description="Disordered" evidence="6">
    <location>
        <begin position="1"/>
        <end position="72"/>
    </location>
</feature>
<keyword evidence="4" id="KW-0539">Nucleus</keyword>
<evidence type="ECO:0000256" key="4">
    <source>
        <dbReference type="ARBA" id="ARBA00023242"/>
    </source>
</evidence>
<dbReference type="PROSITE" id="PS51360">
    <property type="entry name" value="PLUS3"/>
    <property type="match status" value="1"/>
</dbReference>
<reference evidence="8 9" key="1">
    <citation type="journal article" date="2019" name="Nat. Ecol. Evol.">
        <title>Megaphylogeny resolves global patterns of mushroom evolution.</title>
        <authorList>
            <person name="Varga T."/>
            <person name="Krizsan K."/>
            <person name="Foldi C."/>
            <person name="Dima B."/>
            <person name="Sanchez-Garcia M."/>
            <person name="Sanchez-Ramirez S."/>
            <person name="Szollosi G.J."/>
            <person name="Szarkandi J.G."/>
            <person name="Papp V."/>
            <person name="Albert L."/>
            <person name="Andreopoulos W."/>
            <person name="Angelini C."/>
            <person name="Antonin V."/>
            <person name="Barry K.W."/>
            <person name="Bougher N.L."/>
            <person name="Buchanan P."/>
            <person name="Buyck B."/>
            <person name="Bense V."/>
            <person name="Catcheside P."/>
            <person name="Chovatia M."/>
            <person name="Cooper J."/>
            <person name="Damon W."/>
            <person name="Desjardin D."/>
            <person name="Finy P."/>
            <person name="Geml J."/>
            <person name="Haridas S."/>
            <person name="Hughes K."/>
            <person name="Justo A."/>
            <person name="Karasinski D."/>
            <person name="Kautmanova I."/>
            <person name="Kiss B."/>
            <person name="Kocsube S."/>
            <person name="Kotiranta H."/>
            <person name="LaButti K.M."/>
            <person name="Lechner B.E."/>
            <person name="Liimatainen K."/>
            <person name="Lipzen A."/>
            <person name="Lukacs Z."/>
            <person name="Mihaltcheva S."/>
            <person name="Morgado L.N."/>
            <person name="Niskanen T."/>
            <person name="Noordeloos M.E."/>
            <person name="Ohm R.A."/>
            <person name="Ortiz-Santana B."/>
            <person name="Ovrebo C."/>
            <person name="Racz N."/>
            <person name="Riley R."/>
            <person name="Savchenko A."/>
            <person name="Shiryaev A."/>
            <person name="Soop K."/>
            <person name="Spirin V."/>
            <person name="Szebenyi C."/>
            <person name="Tomsovsky M."/>
            <person name="Tulloss R.E."/>
            <person name="Uehling J."/>
            <person name="Grigoriev I.V."/>
            <person name="Vagvolgyi C."/>
            <person name="Papp T."/>
            <person name="Martin F.M."/>
            <person name="Miettinen O."/>
            <person name="Hibbett D.S."/>
            <person name="Nagy L.G."/>
        </authorList>
    </citation>
    <scope>NUCLEOTIDE SEQUENCE [LARGE SCALE GENOMIC DNA]</scope>
    <source>
        <strain evidence="8 9">FP101781</strain>
    </source>
</reference>
<gene>
    <name evidence="8" type="ORF">FA13DRAFT_1756583</name>
</gene>
<dbReference type="SMART" id="SM00719">
    <property type="entry name" value="Plus3"/>
    <property type="match status" value="1"/>
</dbReference>
<feature type="coiled-coil region" evidence="5">
    <location>
        <begin position="387"/>
        <end position="414"/>
    </location>
</feature>
<evidence type="ECO:0000313" key="9">
    <source>
        <dbReference type="Proteomes" id="UP000298030"/>
    </source>
</evidence>
<organism evidence="8 9">
    <name type="scientific">Coprinellus micaceus</name>
    <name type="common">Glistening ink-cap mushroom</name>
    <name type="synonym">Coprinus micaceus</name>
    <dbReference type="NCBI Taxonomy" id="71717"/>
    <lineage>
        <taxon>Eukaryota</taxon>
        <taxon>Fungi</taxon>
        <taxon>Dikarya</taxon>
        <taxon>Basidiomycota</taxon>
        <taxon>Agaricomycotina</taxon>
        <taxon>Agaricomycetes</taxon>
        <taxon>Agaricomycetidae</taxon>
        <taxon>Agaricales</taxon>
        <taxon>Agaricineae</taxon>
        <taxon>Psathyrellaceae</taxon>
        <taxon>Coprinellus</taxon>
    </lineage>
</organism>
<proteinExistence type="predicted"/>
<evidence type="ECO:0000313" key="8">
    <source>
        <dbReference type="EMBL" id="TEB25534.1"/>
    </source>
</evidence>
<keyword evidence="9" id="KW-1185">Reference proteome</keyword>
<dbReference type="AlphaFoldDB" id="A0A4Y7SV91"/>
<keyword evidence="3" id="KW-0804">Transcription</keyword>
<feature type="region of interest" description="Disordered" evidence="6">
    <location>
        <begin position="112"/>
        <end position="205"/>
    </location>
</feature>
<dbReference type="PANTHER" id="PTHR13115">
    <property type="entry name" value="RNA POLYMERASE-ASSOCIATED PROTEIN RTF1 HOMOLOG"/>
    <property type="match status" value="1"/>
</dbReference>
<dbReference type="OrthoDB" id="166375at2759"/>